<proteinExistence type="predicted"/>
<evidence type="ECO:0000313" key="1">
    <source>
        <dbReference type="EMBL" id="UXN59168.1"/>
    </source>
</evidence>
<dbReference type="EMBL" id="CP104972">
    <property type="protein sequence ID" value="UXN59168.1"/>
    <property type="molecule type" value="Genomic_DNA"/>
</dbReference>
<accession>A0ACD4CZW0</accession>
<dbReference type="Proteomes" id="UP001061991">
    <property type="component" value="Plasmid p_unnamed1"/>
</dbReference>
<keyword evidence="1" id="KW-0614">Plasmid</keyword>
<organism evidence="1 2">
    <name type="scientific">Phyllobacterium zundukense</name>
    <dbReference type="NCBI Taxonomy" id="1867719"/>
    <lineage>
        <taxon>Bacteria</taxon>
        <taxon>Pseudomonadati</taxon>
        <taxon>Pseudomonadota</taxon>
        <taxon>Alphaproteobacteria</taxon>
        <taxon>Hyphomicrobiales</taxon>
        <taxon>Phyllobacteriaceae</taxon>
        <taxon>Phyllobacterium</taxon>
    </lineage>
</organism>
<evidence type="ECO:0000313" key="2">
    <source>
        <dbReference type="Proteomes" id="UP001061991"/>
    </source>
</evidence>
<name>A0ACD4CZW0_9HYPH</name>
<keyword evidence="2" id="KW-1185">Reference proteome</keyword>
<reference evidence="1" key="1">
    <citation type="submission" date="2022-09" db="EMBL/GenBank/DDBJ databases">
        <title>Interaction between co-microsymbionts with complementary sets of symbiotic genes in legume-rhizobium systems.</title>
        <authorList>
            <person name="Safronova V."/>
            <person name="Sazanova A."/>
            <person name="Afonin A."/>
            <person name="Chirak E."/>
        </authorList>
    </citation>
    <scope>NUCLEOTIDE SEQUENCE</scope>
    <source>
        <strain evidence="1">A18/3m</strain>
    </source>
</reference>
<gene>
    <name evidence="1" type="ORF">N8E88_09925</name>
</gene>
<geneLocation type="plasmid" evidence="1 2">
    <name>p_unnamed1</name>
</geneLocation>
<sequence>MEQQARTILKGQEGRLENYPDLRQRISQHIRETQRHAETVRGCLERRKPNLRPSLAQVLRDA</sequence>
<protein>
    <submittedName>
        <fullName evidence="1">Ferritin-like domain-containing protein</fullName>
    </submittedName>
</protein>